<keyword evidence="3" id="KW-1185">Reference proteome</keyword>
<dbReference type="EMBL" id="BGPR01012627">
    <property type="protein sequence ID" value="GBN56926.1"/>
    <property type="molecule type" value="Genomic_DNA"/>
</dbReference>
<accession>A0A4Y2Q3N9</accession>
<dbReference type="AlphaFoldDB" id="A0A4Y2Q3N9"/>
<reference evidence="2 3" key="1">
    <citation type="journal article" date="2019" name="Sci. Rep.">
        <title>Orb-weaving spider Araneus ventricosus genome elucidates the spidroin gene catalogue.</title>
        <authorList>
            <person name="Kono N."/>
            <person name="Nakamura H."/>
            <person name="Ohtoshi R."/>
            <person name="Moran D.A.P."/>
            <person name="Shinohara A."/>
            <person name="Yoshida Y."/>
            <person name="Fujiwara M."/>
            <person name="Mori M."/>
            <person name="Tomita M."/>
            <person name="Arakawa K."/>
        </authorList>
    </citation>
    <scope>NUCLEOTIDE SEQUENCE [LARGE SCALE GENOMIC DNA]</scope>
</reference>
<comment type="caution">
    <text evidence="2">The sequence shown here is derived from an EMBL/GenBank/DDBJ whole genome shotgun (WGS) entry which is preliminary data.</text>
</comment>
<name>A0A4Y2Q3N9_ARAVE</name>
<dbReference type="Proteomes" id="UP000499080">
    <property type="component" value="Unassembled WGS sequence"/>
</dbReference>
<evidence type="ECO:0000313" key="3">
    <source>
        <dbReference type="Proteomes" id="UP000499080"/>
    </source>
</evidence>
<proteinExistence type="predicted"/>
<dbReference type="EMBL" id="BGPR01081692">
    <property type="protein sequence ID" value="GBL84057.1"/>
    <property type="molecule type" value="Genomic_DNA"/>
</dbReference>
<organism evidence="2 3">
    <name type="scientific">Araneus ventricosus</name>
    <name type="common">Orbweaver spider</name>
    <name type="synonym">Epeira ventricosa</name>
    <dbReference type="NCBI Taxonomy" id="182803"/>
    <lineage>
        <taxon>Eukaryota</taxon>
        <taxon>Metazoa</taxon>
        <taxon>Ecdysozoa</taxon>
        <taxon>Arthropoda</taxon>
        <taxon>Chelicerata</taxon>
        <taxon>Arachnida</taxon>
        <taxon>Araneae</taxon>
        <taxon>Araneomorphae</taxon>
        <taxon>Entelegynae</taxon>
        <taxon>Araneoidea</taxon>
        <taxon>Araneidae</taxon>
        <taxon>Araneus</taxon>
    </lineage>
</organism>
<evidence type="ECO:0000313" key="2">
    <source>
        <dbReference type="EMBL" id="GBN56926.1"/>
    </source>
</evidence>
<sequence>MGERIENERIYHTLSGWKASVETREDACVVKMEDAVKTNNKEQRICLIENFTVAQISKHYLPYINVEVNRVQFERFPKFHKRLQLRR</sequence>
<protein>
    <submittedName>
        <fullName evidence="2">Uncharacterized protein</fullName>
    </submittedName>
</protein>
<evidence type="ECO:0000313" key="1">
    <source>
        <dbReference type="EMBL" id="GBL84057.1"/>
    </source>
</evidence>
<gene>
    <name evidence="2" type="ORF">AVEN_163379_1</name>
    <name evidence="1" type="ORF">AVEN_98350_1</name>
</gene>